<dbReference type="EMBL" id="JBHRSX010000030">
    <property type="protein sequence ID" value="MFC3202740.1"/>
    <property type="molecule type" value="Genomic_DNA"/>
</dbReference>
<gene>
    <name evidence="2" type="ORF">ACFOEW_13055</name>
</gene>
<organism evidence="2 3">
    <name type="scientific">Alteromonas oceani</name>
    <dbReference type="NCBI Taxonomy" id="2071609"/>
    <lineage>
        <taxon>Bacteria</taxon>
        <taxon>Pseudomonadati</taxon>
        <taxon>Pseudomonadota</taxon>
        <taxon>Gammaproteobacteria</taxon>
        <taxon>Alteromonadales</taxon>
        <taxon>Alteromonadaceae</taxon>
        <taxon>Alteromonas/Salinimonas group</taxon>
        <taxon>Alteromonas</taxon>
    </lineage>
</organism>
<keyword evidence="1" id="KW-0175">Coiled coil</keyword>
<dbReference type="Proteomes" id="UP001595477">
    <property type="component" value="Unassembled WGS sequence"/>
</dbReference>
<evidence type="ECO:0000256" key="1">
    <source>
        <dbReference type="SAM" id="Coils"/>
    </source>
</evidence>
<evidence type="ECO:0000313" key="3">
    <source>
        <dbReference type="Proteomes" id="UP001595477"/>
    </source>
</evidence>
<sequence>MFNSKRQLGDVKSEVFQRDEFLKQLGELEKLAKNTQDRIVEIRLDGFRDAGKALGLLD</sequence>
<evidence type="ECO:0000313" key="2">
    <source>
        <dbReference type="EMBL" id="MFC3202740.1"/>
    </source>
</evidence>
<reference evidence="3" key="1">
    <citation type="journal article" date="2019" name="Int. J. Syst. Evol. Microbiol.">
        <title>The Global Catalogue of Microorganisms (GCM) 10K type strain sequencing project: providing services to taxonomists for standard genome sequencing and annotation.</title>
        <authorList>
            <consortium name="The Broad Institute Genomics Platform"/>
            <consortium name="The Broad Institute Genome Sequencing Center for Infectious Disease"/>
            <person name="Wu L."/>
            <person name="Ma J."/>
        </authorList>
    </citation>
    <scope>NUCLEOTIDE SEQUENCE [LARGE SCALE GENOMIC DNA]</scope>
    <source>
        <strain evidence="3">KCTC 52449</strain>
    </source>
</reference>
<feature type="coiled-coil region" evidence="1">
    <location>
        <begin position="18"/>
        <end position="45"/>
    </location>
</feature>
<proteinExistence type="predicted"/>
<keyword evidence="3" id="KW-1185">Reference proteome</keyword>
<dbReference type="RefSeq" id="WP_164464543.1">
    <property type="nucleotide sequence ID" value="NZ_JBHRSX010000030.1"/>
</dbReference>
<accession>A0ABV7JXA0</accession>
<name>A0ABV7JXA0_9ALTE</name>
<protein>
    <submittedName>
        <fullName evidence="2">Uncharacterized protein</fullName>
    </submittedName>
</protein>
<comment type="caution">
    <text evidence="2">The sequence shown here is derived from an EMBL/GenBank/DDBJ whole genome shotgun (WGS) entry which is preliminary data.</text>
</comment>